<organism evidence="2 3">
    <name type="scientific">Citricoccus parietis</name>
    <dbReference type="NCBI Taxonomy" id="592307"/>
    <lineage>
        <taxon>Bacteria</taxon>
        <taxon>Bacillati</taxon>
        <taxon>Actinomycetota</taxon>
        <taxon>Actinomycetes</taxon>
        <taxon>Micrococcales</taxon>
        <taxon>Micrococcaceae</taxon>
        <taxon>Citricoccus</taxon>
    </lineage>
</organism>
<reference evidence="2 3" key="1">
    <citation type="submission" date="2024-09" db="EMBL/GenBank/DDBJ databases">
        <authorList>
            <person name="Sun Q."/>
            <person name="Mori K."/>
        </authorList>
    </citation>
    <scope>NUCLEOTIDE SEQUENCE [LARGE SCALE GENOMIC DNA]</scope>
    <source>
        <strain evidence="2 3">CCM 7609</strain>
    </source>
</reference>
<accession>A0ABV5G2R5</accession>
<comment type="caution">
    <text evidence="2">The sequence shown here is derived from an EMBL/GenBank/DDBJ whole genome shotgun (WGS) entry which is preliminary data.</text>
</comment>
<feature type="compositionally biased region" description="Low complexity" evidence="1">
    <location>
        <begin position="51"/>
        <end position="64"/>
    </location>
</feature>
<dbReference type="Proteomes" id="UP001589575">
    <property type="component" value="Unassembled WGS sequence"/>
</dbReference>
<evidence type="ECO:0000256" key="1">
    <source>
        <dbReference type="SAM" id="MobiDB-lite"/>
    </source>
</evidence>
<gene>
    <name evidence="2" type="ORF">ACFFX0_19290</name>
</gene>
<feature type="compositionally biased region" description="Basic and acidic residues" evidence="1">
    <location>
        <begin position="1"/>
        <end position="11"/>
    </location>
</feature>
<evidence type="ECO:0000313" key="3">
    <source>
        <dbReference type="Proteomes" id="UP001589575"/>
    </source>
</evidence>
<protein>
    <submittedName>
        <fullName evidence="2">Uncharacterized protein</fullName>
    </submittedName>
</protein>
<proteinExistence type="predicted"/>
<feature type="region of interest" description="Disordered" evidence="1">
    <location>
        <begin position="1"/>
        <end position="29"/>
    </location>
</feature>
<evidence type="ECO:0000313" key="2">
    <source>
        <dbReference type="EMBL" id="MFB9073224.1"/>
    </source>
</evidence>
<dbReference type="EMBL" id="JBHMFI010000001">
    <property type="protein sequence ID" value="MFB9073224.1"/>
    <property type="molecule type" value="Genomic_DNA"/>
</dbReference>
<name>A0ABV5G2R5_9MICC</name>
<sequence>MFGDGHARPDRQLLLPPVRQGVSPRGQPVHAVQHLACPLHRQHALLRQRRAAGGPAQQRVAQPPLKRPQGAGGVGLRDPRRPGR</sequence>
<keyword evidence="3" id="KW-1185">Reference proteome</keyword>
<feature type="region of interest" description="Disordered" evidence="1">
    <location>
        <begin position="48"/>
        <end position="84"/>
    </location>
</feature>